<dbReference type="AlphaFoldDB" id="A0A941E1R7"/>
<evidence type="ECO:0000313" key="3">
    <source>
        <dbReference type="Proteomes" id="UP000675284"/>
    </source>
</evidence>
<keyword evidence="1" id="KW-0812">Transmembrane</keyword>
<proteinExistence type="predicted"/>
<dbReference type="Pfam" id="PF14141">
    <property type="entry name" value="YqzM"/>
    <property type="match status" value="1"/>
</dbReference>
<name>A0A941E1R7_9BACI</name>
<protein>
    <submittedName>
        <fullName evidence="2">YqzM family protein</fullName>
    </submittedName>
</protein>
<dbReference type="EMBL" id="JAGSOT010000050">
    <property type="protein sequence ID" value="MBR7797303.1"/>
    <property type="molecule type" value="Genomic_DNA"/>
</dbReference>
<dbReference type="InterPro" id="IPR025416">
    <property type="entry name" value="YqzM"/>
</dbReference>
<sequence>MNEFEKDIQSKNNDVVDSIKGFAFSFIFFLVLFAIGVIISVAGA</sequence>
<dbReference type="Proteomes" id="UP000675284">
    <property type="component" value="Unassembled WGS sequence"/>
</dbReference>
<comment type="caution">
    <text evidence="2">The sequence shown here is derived from an EMBL/GenBank/DDBJ whole genome shotgun (WGS) entry which is preliminary data.</text>
</comment>
<organism evidence="2 3">
    <name type="scientific">Virgibacillus salarius</name>
    <dbReference type="NCBI Taxonomy" id="447199"/>
    <lineage>
        <taxon>Bacteria</taxon>
        <taxon>Bacillati</taxon>
        <taxon>Bacillota</taxon>
        <taxon>Bacilli</taxon>
        <taxon>Bacillales</taxon>
        <taxon>Bacillaceae</taxon>
        <taxon>Virgibacillus</taxon>
    </lineage>
</organism>
<evidence type="ECO:0000256" key="1">
    <source>
        <dbReference type="SAM" id="Phobius"/>
    </source>
</evidence>
<feature type="transmembrane region" description="Helical" evidence="1">
    <location>
        <begin position="21"/>
        <end position="42"/>
    </location>
</feature>
<keyword evidence="1" id="KW-1133">Transmembrane helix</keyword>
<keyword evidence="3" id="KW-1185">Reference proteome</keyword>
<accession>A0A941E1R7</accession>
<keyword evidence="1" id="KW-0472">Membrane</keyword>
<reference evidence="2" key="1">
    <citation type="submission" date="2021-04" db="EMBL/GenBank/DDBJ databases">
        <title>Isolation and polyphasic classification of algal microorganism.</title>
        <authorList>
            <person name="Wang S."/>
        </authorList>
    </citation>
    <scope>NUCLEOTIDE SEQUENCE</scope>
    <source>
        <strain evidence="2">720a</strain>
    </source>
</reference>
<gene>
    <name evidence="2" type="ORF">KCX74_14800</name>
</gene>
<dbReference type="RefSeq" id="WP_026681205.1">
    <property type="nucleotide sequence ID" value="NZ_BAAACY010000085.1"/>
</dbReference>
<evidence type="ECO:0000313" key="2">
    <source>
        <dbReference type="EMBL" id="MBR7797303.1"/>
    </source>
</evidence>